<sequence>MSSQYDGQAPENPGGEEAHYTAARNRQEALDGIHGLDNMALEYLIACANEVHPDLRAMILHSIHRVEGNRLSASPFRNLINAVWQSIHGRPSEGISSDENFLLAEEVANEIMATIRIIPVLCEEHANPETHFQALSALRQIGNMIIWAGPTELGLRVRGHFDGNSALERSMLGVVDQMTPVEKQAICNGRVDRWDDSPLLSKIQELQNEGRWCMLYDNMHLVIEALHDTSLPDDDEPDDEN</sequence>
<reference evidence="1 2" key="1">
    <citation type="submission" date="2016-10" db="EMBL/GenBank/DDBJ databases">
        <title>Genome sequence of the ascomycete fungus Penicillium subrubescens.</title>
        <authorList>
            <person name="De Vries R.P."/>
            <person name="Peng M."/>
            <person name="Dilokpimol A."/>
            <person name="Hilden K."/>
            <person name="Makela M.R."/>
            <person name="Grigoriev I."/>
            <person name="Riley R."/>
            <person name="Granchi Z."/>
        </authorList>
    </citation>
    <scope>NUCLEOTIDE SEQUENCE [LARGE SCALE GENOMIC DNA]</scope>
    <source>
        <strain evidence="1 2">CBS 132785</strain>
    </source>
</reference>
<keyword evidence="2" id="KW-1185">Reference proteome</keyword>
<name>A0A1Q5UI59_9EURO</name>
<dbReference type="EMBL" id="MNBE01000245">
    <property type="protein sequence ID" value="OKP12178.1"/>
    <property type="molecule type" value="Genomic_DNA"/>
</dbReference>
<gene>
    <name evidence="1" type="ORF">PENSUB_2338</name>
</gene>
<protein>
    <submittedName>
        <fullName evidence="1">Uncharacterized protein</fullName>
    </submittedName>
</protein>
<dbReference type="OrthoDB" id="4364733at2759"/>
<comment type="caution">
    <text evidence="1">The sequence shown here is derived from an EMBL/GenBank/DDBJ whole genome shotgun (WGS) entry which is preliminary data.</text>
</comment>
<accession>A0A1Q5UI59</accession>
<proteinExistence type="predicted"/>
<dbReference type="AlphaFoldDB" id="A0A1Q5UI59"/>
<evidence type="ECO:0000313" key="1">
    <source>
        <dbReference type="EMBL" id="OKP12178.1"/>
    </source>
</evidence>
<dbReference type="Proteomes" id="UP000186955">
    <property type="component" value="Unassembled WGS sequence"/>
</dbReference>
<evidence type="ECO:0000313" key="2">
    <source>
        <dbReference type="Proteomes" id="UP000186955"/>
    </source>
</evidence>
<organism evidence="1 2">
    <name type="scientific">Penicillium subrubescens</name>
    <dbReference type="NCBI Taxonomy" id="1316194"/>
    <lineage>
        <taxon>Eukaryota</taxon>
        <taxon>Fungi</taxon>
        <taxon>Dikarya</taxon>
        <taxon>Ascomycota</taxon>
        <taxon>Pezizomycotina</taxon>
        <taxon>Eurotiomycetes</taxon>
        <taxon>Eurotiomycetidae</taxon>
        <taxon>Eurotiales</taxon>
        <taxon>Aspergillaceae</taxon>
        <taxon>Penicillium</taxon>
    </lineage>
</organism>